<dbReference type="EMBL" id="JAGJWX010000002">
    <property type="protein sequence ID" value="MBP2856161.1"/>
    <property type="molecule type" value="Genomic_DNA"/>
</dbReference>
<keyword evidence="6" id="KW-1185">Reference proteome</keyword>
<comment type="caution">
    <text evidence="5">The sequence shown here is derived from an EMBL/GenBank/DDBJ whole genome shotgun (WGS) entry which is preliminary data.</text>
</comment>
<protein>
    <submittedName>
        <fullName evidence="5">DNA methyltransferase</fullName>
    </submittedName>
</protein>
<keyword evidence="2" id="KW-0808">Transferase</keyword>
<dbReference type="RefSeq" id="WP_038926688.1">
    <property type="nucleotide sequence ID" value="NZ_JAGJWX010000002.1"/>
</dbReference>
<evidence type="ECO:0000256" key="3">
    <source>
        <dbReference type="ARBA" id="ARBA00022691"/>
    </source>
</evidence>
<evidence type="ECO:0000313" key="6">
    <source>
        <dbReference type="Proteomes" id="UP000810130"/>
    </source>
</evidence>
<evidence type="ECO:0000256" key="2">
    <source>
        <dbReference type="ARBA" id="ARBA00022679"/>
    </source>
</evidence>
<dbReference type="PANTHER" id="PTHR12829:SF7">
    <property type="entry name" value="N6-ADENOSINE-METHYLTRANSFERASE CATALYTIC SUBUNIT"/>
    <property type="match status" value="1"/>
</dbReference>
<organism evidence="5 6">
    <name type="scientific">Dickeya oryzae</name>
    <dbReference type="NCBI Taxonomy" id="1240404"/>
    <lineage>
        <taxon>Bacteria</taxon>
        <taxon>Pseudomonadati</taxon>
        <taxon>Pseudomonadota</taxon>
        <taxon>Gammaproteobacteria</taxon>
        <taxon>Enterobacterales</taxon>
        <taxon>Pectobacteriaceae</taxon>
        <taxon>Dickeya</taxon>
    </lineage>
</organism>
<evidence type="ECO:0000313" key="5">
    <source>
        <dbReference type="EMBL" id="MBP2856161.1"/>
    </source>
</evidence>
<dbReference type="Pfam" id="PF05063">
    <property type="entry name" value="MT-A70"/>
    <property type="match status" value="2"/>
</dbReference>
<proteinExistence type="inferred from homology"/>
<dbReference type="GO" id="GO:0008168">
    <property type="term" value="F:methyltransferase activity"/>
    <property type="evidence" value="ECO:0007669"/>
    <property type="project" value="UniProtKB-KW"/>
</dbReference>
<dbReference type="InterPro" id="IPR029063">
    <property type="entry name" value="SAM-dependent_MTases_sf"/>
</dbReference>
<dbReference type="PROSITE" id="PS00092">
    <property type="entry name" value="N6_MTASE"/>
    <property type="match status" value="1"/>
</dbReference>
<evidence type="ECO:0000256" key="4">
    <source>
        <dbReference type="PROSITE-ProRule" id="PRU00489"/>
    </source>
</evidence>
<keyword evidence="1 5" id="KW-0489">Methyltransferase</keyword>
<gene>
    <name evidence="5" type="ORF">J8657_00935</name>
</gene>
<reference evidence="5 6" key="1">
    <citation type="submission" date="2021-04" db="EMBL/GenBank/DDBJ databases">
        <title>Genomic and host-range diversity within the Dickeya zeae complex, identification of D. zeae and D. oryzae members, proposal of two novel subspecies D. zeae subsp. zeae subsp. nov. and D. zeae subsp. dombae subsp. nov.</title>
        <authorList>
            <person name="Van Gijsegem F."/>
            <person name="Hugouvieux-Cotte-Pattat N."/>
        </authorList>
    </citation>
    <scope>NUCLEOTIDE SEQUENCE [LARGE SCALE GENOMIC DNA]</scope>
    <source>
        <strain evidence="5 6">FVG03</strain>
    </source>
</reference>
<accession>A0ABS5B6T6</accession>
<keyword evidence="3" id="KW-0949">S-adenosyl-L-methionine</keyword>
<dbReference type="InterPro" id="IPR007757">
    <property type="entry name" value="MT-A70-like"/>
</dbReference>
<comment type="similarity">
    <text evidence="4">Belongs to the MT-A70-like family.</text>
</comment>
<name>A0ABS5B6T6_9GAMM</name>
<dbReference type="PANTHER" id="PTHR12829">
    <property type="entry name" value="N6-ADENOSINE-METHYLTRANSFERASE"/>
    <property type="match status" value="1"/>
</dbReference>
<evidence type="ECO:0000256" key="1">
    <source>
        <dbReference type="ARBA" id="ARBA00022603"/>
    </source>
</evidence>
<dbReference type="SUPFAM" id="SSF53335">
    <property type="entry name" value="S-adenosyl-L-methionine-dependent methyltransferases"/>
    <property type="match status" value="1"/>
</dbReference>
<sequence>MKKYSLIYADPPWSYSNSVSNGAAVNHYGTMSLAELKRLPVWSLAHDDAVLALWYTGTHAAEAEELAEAWGFHVRQRFLFTWVKLTEQAERTVNSELARQSVIDFWDWLALLDRVTRMNGGNYSRQNQESVLIAVRGRGLERKNASVKQIIYSPLAEHSGKPGEARYRLEQLYGDVERIELFSRGNTEGWAAWGNECHNSMRLAPAYWENAE</sequence>
<dbReference type="GO" id="GO:0032259">
    <property type="term" value="P:methylation"/>
    <property type="evidence" value="ECO:0007669"/>
    <property type="project" value="UniProtKB-KW"/>
</dbReference>
<dbReference type="PROSITE" id="PS51143">
    <property type="entry name" value="MT_A70"/>
    <property type="match status" value="1"/>
</dbReference>
<dbReference type="Proteomes" id="UP000810130">
    <property type="component" value="Unassembled WGS sequence"/>
</dbReference>
<dbReference type="InterPro" id="IPR002052">
    <property type="entry name" value="DNA_methylase_N6_adenine_CS"/>
</dbReference>